<sequence length="316" mass="33571">MNDLGELSRQLCALLQSPSRAGPGAPAAGDPAAGVPVAGVPVAGSPAPCFALENGRWVRWQFQAWQQRWLLGVGCATQLLESATRARLEEALLRVGHASRRGRQQAGLGSSQHAELVDCDFPVRPAQLTAAAVQDQLQALLDQFALLAAGHAAAPGPDMAAESGAAPARGCVCAQAFSERMRALEPGRAAGSIAAQELLFEDQLPLRIALHPRSHHWVLEAFVWDAAALHGTLRQALVSTLLHINRAVIDGRALVCSLDGADRMVVLSRWHPEWAAQASVLDWLDYSLRQARRIRGVCAAIALHEAPAHSGAGRTA</sequence>
<evidence type="ECO:0000313" key="2">
    <source>
        <dbReference type="Proteomes" id="UP000509579"/>
    </source>
</evidence>
<dbReference type="EMBL" id="CP054840">
    <property type="protein sequence ID" value="QKV51646.1"/>
    <property type="molecule type" value="Genomic_DNA"/>
</dbReference>
<dbReference type="KEGG" id="aant:HUK68_01355"/>
<proteinExistence type="predicted"/>
<evidence type="ECO:0000313" key="1">
    <source>
        <dbReference type="EMBL" id="QKV51646.1"/>
    </source>
</evidence>
<gene>
    <name evidence="1" type="ORF">HUK68_01355</name>
</gene>
<protein>
    <submittedName>
        <fullName evidence="1">Uncharacterized protein</fullName>
    </submittedName>
</protein>
<dbReference type="AlphaFoldDB" id="A0A6N1X0S2"/>
<keyword evidence="2" id="KW-1185">Reference proteome</keyword>
<organism evidence="1 2">
    <name type="scientific">Comamonas antarctica</name>
    <dbReference type="NCBI Taxonomy" id="2743470"/>
    <lineage>
        <taxon>Bacteria</taxon>
        <taxon>Pseudomonadati</taxon>
        <taxon>Pseudomonadota</taxon>
        <taxon>Betaproteobacteria</taxon>
        <taxon>Burkholderiales</taxon>
        <taxon>Comamonadaceae</taxon>
        <taxon>Comamonas</taxon>
    </lineage>
</organism>
<accession>A0A6N1X0S2</accession>
<dbReference type="RefSeq" id="WP_175502576.1">
    <property type="nucleotide sequence ID" value="NZ_CP054840.1"/>
</dbReference>
<reference evidence="1 2" key="1">
    <citation type="submission" date="2020-06" db="EMBL/GenBank/DDBJ databases">
        <title>Acidovorax antarctica sp. nov., isolated from Corinth ice sheet soil, Antarctic Fields Peninsula.</title>
        <authorList>
            <person name="Xu Q."/>
            <person name="Peng F."/>
        </authorList>
    </citation>
    <scope>NUCLEOTIDE SEQUENCE [LARGE SCALE GENOMIC DNA]</scope>
    <source>
        <strain evidence="1 2">16-35-5</strain>
    </source>
</reference>
<name>A0A6N1X0S2_9BURK</name>
<dbReference type="Proteomes" id="UP000509579">
    <property type="component" value="Chromosome"/>
</dbReference>